<accession>A0A953J917</accession>
<reference evidence="2" key="1">
    <citation type="journal article" date="2021" name="bioRxiv">
        <title>Unraveling nitrogen, sulfur and carbon metabolic pathways and microbial community transcriptional responses to substrate deprivation and toxicity stresses in a bioreactor mimicking anoxic brackish coastal sediment conditions.</title>
        <authorList>
            <person name="Martins P.D."/>
            <person name="Echeveste M.J."/>
            <person name="Arshad A."/>
            <person name="Kurth J."/>
            <person name="Ouboter H."/>
            <person name="Jetten M.S.M."/>
            <person name="Welte C.U."/>
        </authorList>
    </citation>
    <scope>NUCLEOTIDE SEQUENCE</scope>
    <source>
        <strain evidence="2">MAG_39</strain>
    </source>
</reference>
<feature type="transmembrane region" description="Helical" evidence="1">
    <location>
        <begin position="42"/>
        <end position="68"/>
    </location>
</feature>
<keyword evidence="1" id="KW-1133">Transmembrane helix</keyword>
<comment type="caution">
    <text evidence="2">The sequence shown here is derived from an EMBL/GenBank/DDBJ whole genome shotgun (WGS) entry which is preliminary data.</text>
</comment>
<dbReference type="AlphaFoldDB" id="A0A953J917"/>
<sequence length="72" mass="7451">MASTGSTNGATYFLIAVFILLATIGSVLTITNEFIGRSGWMAVGYAVVTAIFVIISINILLLVSSAAAPVKE</sequence>
<gene>
    <name evidence="2" type="ORF">K8I29_11295</name>
</gene>
<dbReference type="EMBL" id="JAIOIV010000090">
    <property type="protein sequence ID" value="MBZ0156777.1"/>
    <property type="molecule type" value="Genomic_DNA"/>
</dbReference>
<proteinExistence type="predicted"/>
<dbReference type="Proteomes" id="UP000705867">
    <property type="component" value="Unassembled WGS sequence"/>
</dbReference>
<evidence type="ECO:0000313" key="2">
    <source>
        <dbReference type="EMBL" id="MBZ0156777.1"/>
    </source>
</evidence>
<organism evidence="2 3">
    <name type="scientific">Candidatus Nitrobium versatile</name>
    <dbReference type="NCBI Taxonomy" id="2884831"/>
    <lineage>
        <taxon>Bacteria</taxon>
        <taxon>Pseudomonadati</taxon>
        <taxon>Nitrospirota</taxon>
        <taxon>Nitrospiria</taxon>
        <taxon>Nitrospirales</taxon>
        <taxon>Nitrospiraceae</taxon>
        <taxon>Candidatus Nitrobium</taxon>
    </lineage>
</organism>
<evidence type="ECO:0000256" key="1">
    <source>
        <dbReference type="SAM" id="Phobius"/>
    </source>
</evidence>
<evidence type="ECO:0000313" key="3">
    <source>
        <dbReference type="Proteomes" id="UP000705867"/>
    </source>
</evidence>
<feature type="transmembrane region" description="Helical" evidence="1">
    <location>
        <begin position="12"/>
        <end position="30"/>
    </location>
</feature>
<keyword evidence="1" id="KW-0472">Membrane</keyword>
<keyword evidence="1" id="KW-0812">Transmembrane</keyword>
<name>A0A953J917_9BACT</name>
<reference evidence="2" key="2">
    <citation type="submission" date="2021-08" db="EMBL/GenBank/DDBJ databases">
        <authorList>
            <person name="Dalcin Martins P."/>
        </authorList>
    </citation>
    <scope>NUCLEOTIDE SEQUENCE</scope>
    <source>
        <strain evidence="2">MAG_39</strain>
    </source>
</reference>
<protein>
    <submittedName>
        <fullName evidence="2">Uncharacterized protein</fullName>
    </submittedName>
</protein>